<dbReference type="EMBL" id="BLPF01000003">
    <property type="protein sequence ID" value="GFJ83318.1"/>
    <property type="molecule type" value="Genomic_DNA"/>
</dbReference>
<keyword evidence="2" id="KW-0472">Membrane</keyword>
<evidence type="ECO:0000313" key="4">
    <source>
        <dbReference type="Proteomes" id="UP000482800"/>
    </source>
</evidence>
<accession>A0A6V8KLC5</accession>
<reference evidence="3 4" key="1">
    <citation type="submission" date="2020-03" db="EMBL/GenBank/DDBJ databases">
        <title>Whole genome shotgun sequence of Phytohabitans houttuyneae NBRC 108639.</title>
        <authorList>
            <person name="Komaki H."/>
            <person name="Tamura T."/>
        </authorList>
    </citation>
    <scope>NUCLEOTIDE SEQUENCE [LARGE SCALE GENOMIC DNA]</scope>
    <source>
        <strain evidence="3 4">NBRC 108639</strain>
    </source>
</reference>
<feature type="transmembrane region" description="Helical" evidence="2">
    <location>
        <begin position="449"/>
        <end position="468"/>
    </location>
</feature>
<protein>
    <submittedName>
        <fullName evidence="3">Uncharacterized protein</fullName>
    </submittedName>
</protein>
<keyword evidence="2" id="KW-1133">Transmembrane helix</keyword>
<feature type="coiled-coil region" evidence="1">
    <location>
        <begin position="486"/>
        <end position="513"/>
    </location>
</feature>
<keyword evidence="2" id="KW-0812">Transmembrane</keyword>
<keyword evidence="1" id="KW-0175">Coiled coil</keyword>
<organism evidence="3 4">
    <name type="scientific">Phytohabitans houttuyneae</name>
    <dbReference type="NCBI Taxonomy" id="1076126"/>
    <lineage>
        <taxon>Bacteria</taxon>
        <taxon>Bacillati</taxon>
        <taxon>Actinomycetota</taxon>
        <taxon>Actinomycetes</taxon>
        <taxon>Micromonosporales</taxon>
        <taxon>Micromonosporaceae</taxon>
    </lineage>
</organism>
<name>A0A6V8KLC5_9ACTN</name>
<evidence type="ECO:0000256" key="1">
    <source>
        <dbReference type="SAM" id="Coils"/>
    </source>
</evidence>
<reference evidence="3 4" key="2">
    <citation type="submission" date="2020-03" db="EMBL/GenBank/DDBJ databases">
        <authorList>
            <person name="Ichikawa N."/>
            <person name="Kimura A."/>
            <person name="Kitahashi Y."/>
            <person name="Uohara A."/>
        </authorList>
    </citation>
    <scope>NUCLEOTIDE SEQUENCE [LARGE SCALE GENOMIC DNA]</scope>
    <source>
        <strain evidence="3 4">NBRC 108639</strain>
    </source>
</reference>
<keyword evidence="4" id="KW-1185">Reference proteome</keyword>
<evidence type="ECO:0000256" key="2">
    <source>
        <dbReference type="SAM" id="Phobius"/>
    </source>
</evidence>
<proteinExistence type="predicted"/>
<dbReference type="AlphaFoldDB" id="A0A6V8KLC5"/>
<comment type="caution">
    <text evidence="3">The sequence shown here is derived from an EMBL/GenBank/DDBJ whole genome shotgun (WGS) entry which is preliminary data.</text>
</comment>
<gene>
    <name evidence="3" type="ORF">Phou_074980</name>
</gene>
<dbReference type="Proteomes" id="UP000482800">
    <property type="component" value="Unassembled WGS sequence"/>
</dbReference>
<sequence length="526" mass="56306">MVIAVTDGSAFTDWLASDNWQDYRQQRAIRELGDEVSSLSYSLHSQQRESTRLRSELSKLQGSVEMRLDRLMRSFDAFVELSDLRMTLAMFDPPALVRHRTRQVVAAVSQAQAPPPADFADVAGYWLAPATTALVALLRDEDATAPLALAAERDEARTALLVTLTAAVARRTDLSARWLPKAFGPLPATEPVTRAVRTLWTEAAAGRFGPDGVALLGERLAAFSGGLDEAAGGGWRARVDGLPGTLPRPQSILDPVAEAEEAFAAGARLHALRELCGRPPAEPAPLDADPLAGILRALVDEGSAEEAPLLRRAAELRAVIEDKPYTADEQWEAPAGTALELLLADAFQPDGTPLARAARAAGARWLLPNAERLAGDAATDPPREATTSVEHLPVQVRAGAAPDPDGMAAVQQKIDSRYPEERVPTRTTIALGVAGALLCLSVVAWPNGLAIFTTLAGAGLLLTAAVRWRREGRQRAERQERHAASLAAARERAARATRELDELRDRLVLTGQRAADDLAAVKASLG</sequence>
<evidence type="ECO:0000313" key="3">
    <source>
        <dbReference type="EMBL" id="GFJ83318.1"/>
    </source>
</evidence>